<protein>
    <submittedName>
        <fullName evidence="2">Exo-alpha-sialidase</fullName>
    </submittedName>
</protein>
<dbReference type="Pfam" id="PF13088">
    <property type="entry name" value="BNR_2"/>
    <property type="match status" value="1"/>
</dbReference>
<sequence>MFAVSVGLVAGTAVAVPFLDLAGERERQVTVDREEGQYLGHVTTCLLDDGKTILAVYPKGHGRGGIVYKRSEDGGKTWSERLATPDSWATSQEVPTLHRMTDADGRKRIVLWSGMYPARYALSEDEGKSWSELHPAGDWGGIVVMGAHLSLKTGPGHYACYFHDDGRFFRQGGERGDFTLYQSRTRDGGVTWEEPEVIWTGGELDLCEPGAVRSPDGGTIALLLRENSRQQNSQIIFSQDEGETWSEPRPLARELTGDRHTVRYAPDGRLVVVFRGVLPGKQEFFSQGEARGELPTVGDCALWVGTWEDLQSGGSGEMLVRLLDNKKGLDSTYPGVELLPDGTFVVTTYGTWDDASKPFIKSVRFRLDELDARLTEGE</sequence>
<dbReference type="RefSeq" id="WP_200391905.1">
    <property type="nucleotide sequence ID" value="NZ_JAENIO010000024.1"/>
</dbReference>
<organism evidence="2 3">
    <name type="scientific">Roseibacillus ishigakijimensis</name>
    <dbReference type="NCBI Taxonomy" id="454146"/>
    <lineage>
        <taxon>Bacteria</taxon>
        <taxon>Pseudomonadati</taxon>
        <taxon>Verrucomicrobiota</taxon>
        <taxon>Verrucomicrobiia</taxon>
        <taxon>Verrucomicrobiales</taxon>
        <taxon>Verrucomicrobiaceae</taxon>
        <taxon>Roseibacillus</taxon>
    </lineage>
</organism>
<dbReference type="AlphaFoldDB" id="A0A934VLA2"/>
<evidence type="ECO:0000259" key="1">
    <source>
        <dbReference type="Pfam" id="PF13088"/>
    </source>
</evidence>
<dbReference type="InterPro" id="IPR036278">
    <property type="entry name" value="Sialidase_sf"/>
</dbReference>
<accession>A0A934VLA2</accession>
<dbReference type="CDD" id="cd15482">
    <property type="entry name" value="Sialidase_non-viral"/>
    <property type="match status" value="1"/>
</dbReference>
<comment type="caution">
    <text evidence="2">The sequence shown here is derived from an EMBL/GenBank/DDBJ whole genome shotgun (WGS) entry which is preliminary data.</text>
</comment>
<evidence type="ECO:0000313" key="3">
    <source>
        <dbReference type="Proteomes" id="UP000604083"/>
    </source>
</evidence>
<dbReference type="EMBL" id="JAENIO010000024">
    <property type="protein sequence ID" value="MBK1834469.1"/>
    <property type="molecule type" value="Genomic_DNA"/>
</dbReference>
<proteinExistence type="predicted"/>
<dbReference type="SUPFAM" id="SSF50939">
    <property type="entry name" value="Sialidases"/>
    <property type="match status" value="1"/>
</dbReference>
<reference evidence="2" key="1">
    <citation type="submission" date="2021-01" db="EMBL/GenBank/DDBJ databases">
        <title>Modified the classification status of verrucomicrobia.</title>
        <authorList>
            <person name="Feng X."/>
        </authorList>
    </citation>
    <scope>NUCLEOTIDE SEQUENCE</scope>
    <source>
        <strain evidence="2">KCTC 12986</strain>
    </source>
</reference>
<evidence type="ECO:0000313" key="2">
    <source>
        <dbReference type="EMBL" id="MBK1834469.1"/>
    </source>
</evidence>
<dbReference type="PANTHER" id="PTHR43752:SF2">
    <property type="entry name" value="BNR_ASP-BOX REPEAT FAMILY PROTEIN"/>
    <property type="match status" value="1"/>
</dbReference>
<feature type="domain" description="Sialidase" evidence="1">
    <location>
        <begin position="112"/>
        <end position="275"/>
    </location>
</feature>
<dbReference type="Gene3D" id="2.120.10.10">
    <property type="match status" value="1"/>
</dbReference>
<keyword evidence="3" id="KW-1185">Reference proteome</keyword>
<name>A0A934VLA2_9BACT</name>
<dbReference type="InterPro" id="IPR011040">
    <property type="entry name" value="Sialidase"/>
</dbReference>
<dbReference type="PANTHER" id="PTHR43752">
    <property type="entry name" value="BNR/ASP-BOX REPEAT FAMILY PROTEIN"/>
    <property type="match status" value="1"/>
</dbReference>
<gene>
    <name evidence="2" type="ORF">JIN78_10395</name>
</gene>
<dbReference type="Proteomes" id="UP000604083">
    <property type="component" value="Unassembled WGS sequence"/>
</dbReference>